<protein>
    <submittedName>
        <fullName evidence="5">Fic/DOC family protein</fullName>
    </submittedName>
</protein>
<name>A0A1M6GV14_9BACT</name>
<evidence type="ECO:0000256" key="3">
    <source>
        <dbReference type="PIRSR" id="PIRSR640198-3"/>
    </source>
</evidence>
<dbReference type="EMBL" id="FQYR01000003">
    <property type="protein sequence ID" value="SHJ13734.1"/>
    <property type="molecule type" value="Genomic_DNA"/>
</dbReference>
<dbReference type="Proteomes" id="UP000184510">
    <property type="component" value="Unassembled WGS sequence"/>
</dbReference>
<sequence>MKTSDLTDKLAELQTLEMSPADEKRLWKKFQLEWNYHSNHIEGNTLTYGETELLFNHDKVTGTHSLRDIEEMKAHDVAIGQLRTLATDERPITESDIRQLNATLLKEPFYKDAMTADGKPTKKRIDPGEYKTTPNNVIQKDGSIFEFAPPAEVPEKIHELITWIREELENPQFHPIEAAALAHHRFVLIHPFDDGNGRTARLLMNYILLRSGYPPVIVKTETKPEYLAALQLADAGEPARLIEFLAKELDWSLDVSIKAAKGASIADEDDLDKEIAIFVKNQTDTAKDVVPRSKEAIETLAETSLIPFLNLLTDKLEKFSPIFVSTMITSNPPTPGENGDLEKAMRYWISQGAKNNFTVIMRMNGFKGEAPTPFDLQHQLIFNFTQFEYSIHHQNSVMDTRLYSEPLLQEEIRDMASKIQASIFEEIKKRSGQASR</sequence>
<dbReference type="Pfam" id="PF02661">
    <property type="entry name" value="Fic"/>
    <property type="match status" value="1"/>
</dbReference>
<evidence type="ECO:0000256" key="1">
    <source>
        <dbReference type="PIRSR" id="PIRSR640198-1"/>
    </source>
</evidence>
<dbReference type="InterPro" id="IPR003812">
    <property type="entry name" value="Fido"/>
</dbReference>
<organism evidence="5 6">
    <name type="scientific">Rubritalea squalenifaciens DSM 18772</name>
    <dbReference type="NCBI Taxonomy" id="1123071"/>
    <lineage>
        <taxon>Bacteria</taxon>
        <taxon>Pseudomonadati</taxon>
        <taxon>Verrucomicrobiota</taxon>
        <taxon>Verrucomicrobiia</taxon>
        <taxon>Verrucomicrobiales</taxon>
        <taxon>Rubritaleaceae</taxon>
        <taxon>Rubritalea</taxon>
    </lineage>
</organism>
<dbReference type="AlphaFoldDB" id="A0A1M6GV14"/>
<dbReference type="GO" id="GO:0005524">
    <property type="term" value="F:ATP binding"/>
    <property type="evidence" value="ECO:0007669"/>
    <property type="project" value="UniProtKB-KW"/>
</dbReference>
<dbReference type="SUPFAM" id="SSF140931">
    <property type="entry name" value="Fic-like"/>
    <property type="match status" value="1"/>
</dbReference>
<feature type="domain" description="Fido" evidence="4">
    <location>
        <begin position="92"/>
        <end position="247"/>
    </location>
</feature>
<dbReference type="PROSITE" id="PS51459">
    <property type="entry name" value="FIDO"/>
    <property type="match status" value="1"/>
</dbReference>
<reference evidence="5 6" key="1">
    <citation type="submission" date="2016-11" db="EMBL/GenBank/DDBJ databases">
        <authorList>
            <person name="Jaros S."/>
            <person name="Januszkiewicz K."/>
            <person name="Wedrychowicz H."/>
        </authorList>
    </citation>
    <scope>NUCLEOTIDE SEQUENCE [LARGE SCALE GENOMIC DNA]</scope>
    <source>
        <strain evidence="5 6">DSM 18772</strain>
    </source>
</reference>
<feature type="site" description="Important for autoinhibition of adenylyltransferase activity" evidence="3">
    <location>
        <position position="42"/>
    </location>
</feature>
<feature type="active site" evidence="1">
    <location>
        <position position="190"/>
    </location>
</feature>
<keyword evidence="6" id="KW-1185">Reference proteome</keyword>
<dbReference type="OrthoDB" id="9813719at2"/>
<dbReference type="Gene3D" id="1.10.3290.10">
    <property type="entry name" value="Fido-like domain"/>
    <property type="match status" value="1"/>
</dbReference>
<dbReference type="RefSeq" id="WP_143158658.1">
    <property type="nucleotide sequence ID" value="NZ_FQYR01000003.1"/>
</dbReference>
<feature type="binding site" evidence="2">
    <location>
        <begin position="194"/>
        <end position="201"/>
    </location>
    <ligand>
        <name>ATP</name>
        <dbReference type="ChEBI" id="CHEBI:30616"/>
    </ligand>
</feature>
<evidence type="ECO:0000256" key="2">
    <source>
        <dbReference type="PIRSR" id="PIRSR640198-2"/>
    </source>
</evidence>
<dbReference type="InParanoid" id="A0A1M6GV14"/>
<dbReference type="InterPro" id="IPR040198">
    <property type="entry name" value="Fido_containing"/>
</dbReference>
<dbReference type="PANTHER" id="PTHR13504:SF38">
    <property type="entry name" value="FIDO DOMAIN-CONTAINING PROTEIN"/>
    <property type="match status" value="1"/>
</dbReference>
<gene>
    <name evidence="5" type="ORF">SAMN02745181_1276</name>
</gene>
<keyword evidence="2" id="KW-0547">Nucleotide-binding</keyword>
<evidence type="ECO:0000259" key="4">
    <source>
        <dbReference type="PROSITE" id="PS51459"/>
    </source>
</evidence>
<dbReference type="PANTHER" id="PTHR13504">
    <property type="entry name" value="FIDO DOMAIN-CONTAINING PROTEIN DDB_G0283145"/>
    <property type="match status" value="1"/>
</dbReference>
<accession>A0A1M6GV14</accession>
<dbReference type="STRING" id="1123071.SAMN02745181_1276"/>
<proteinExistence type="predicted"/>
<keyword evidence="2" id="KW-0067">ATP-binding</keyword>
<evidence type="ECO:0000313" key="6">
    <source>
        <dbReference type="Proteomes" id="UP000184510"/>
    </source>
</evidence>
<evidence type="ECO:0000313" key="5">
    <source>
        <dbReference type="EMBL" id="SHJ13734.1"/>
    </source>
</evidence>
<dbReference type="InterPro" id="IPR036597">
    <property type="entry name" value="Fido-like_dom_sf"/>
</dbReference>